<comment type="caution">
    <text evidence="3">The sequence shown here is derived from an EMBL/GenBank/DDBJ whole genome shotgun (WGS) entry which is preliminary data.</text>
</comment>
<accession>A0ABW6BBZ4</accession>
<dbReference type="NCBIfam" id="TIGR03741">
    <property type="entry name" value="PRTRC_E"/>
    <property type="match status" value="1"/>
</dbReference>
<feature type="region of interest" description="Disordered" evidence="1">
    <location>
        <begin position="176"/>
        <end position="207"/>
    </location>
</feature>
<proteinExistence type="predicted"/>
<dbReference type="Proteomes" id="UP001597525">
    <property type="component" value="Unassembled WGS sequence"/>
</dbReference>
<dbReference type="Pfam" id="PF19556">
    <property type="entry name" value="PRTRC_E"/>
    <property type="match status" value="1"/>
</dbReference>
<keyword evidence="4" id="KW-1185">Reference proteome</keyword>
<feature type="domain" description="ParB-related ThiF-related cassette protein E" evidence="2">
    <location>
        <begin position="1"/>
        <end position="172"/>
    </location>
</feature>
<evidence type="ECO:0000256" key="1">
    <source>
        <dbReference type="SAM" id="MobiDB-lite"/>
    </source>
</evidence>
<name>A0ABW6BBZ4_9SPHI</name>
<protein>
    <submittedName>
        <fullName evidence="3">PRTRC system protein E</fullName>
    </submittedName>
</protein>
<evidence type="ECO:0000313" key="3">
    <source>
        <dbReference type="EMBL" id="MFD2966245.1"/>
    </source>
</evidence>
<dbReference type="RefSeq" id="WP_320184036.1">
    <property type="nucleotide sequence ID" value="NZ_CP138332.1"/>
</dbReference>
<gene>
    <name evidence="3" type="ORF">ACFS7Y_02550</name>
</gene>
<organism evidence="3 4">
    <name type="scientific">Sphingobacterium bambusae</name>
    <dbReference type="NCBI Taxonomy" id="662858"/>
    <lineage>
        <taxon>Bacteria</taxon>
        <taxon>Pseudomonadati</taxon>
        <taxon>Bacteroidota</taxon>
        <taxon>Sphingobacteriia</taxon>
        <taxon>Sphingobacteriales</taxon>
        <taxon>Sphingobacteriaceae</taxon>
        <taxon>Sphingobacterium</taxon>
    </lineage>
</organism>
<evidence type="ECO:0000259" key="2">
    <source>
        <dbReference type="Pfam" id="PF19556"/>
    </source>
</evidence>
<feature type="compositionally biased region" description="Acidic residues" evidence="1">
    <location>
        <begin position="188"/>
        <end position="207"/>
    </location>
</feature>
<sequence length="207" mass="23086">MENGFFNNIARLDFAGNLQLTIGKSAENGLVVSILLRNDACGDSAKDLIPPLTLKGTAEELDEDFFGQIAKPMEQVSGLMVDMEAFLAQMEIAKKNSAMEKQQEEMKRKGRETKDKKYKESMGKVDALEKEGKFRDAWTKLPDPAEFPEQAELIRKRKADLSARFAPDLFGASASQLEDVSEHVEESSNLEDDSDPLDNDGFSDEEE</sequence>
<dbReference type="EMBL" id="JBHUPB010000003">
    <property type="protein sequence ID" value="MFD2966245.1"/>
    <property type="molecule type" value="Genomic_DNA"/>
</dbReference>
<reference evidence="4" key="1">
    <citation type="journal article" date="2019" name="Int. J. Syst. Evol. Microbiol.">
        <title>The Global Catalogue of Microorganisms (GCM) 10K type strain sequencing project: providing services to taxonomists for standard genome sequencing and annotation.</title>
        <authorList>
            <consortium name="The Broad Institute Genomics Platform"/>
            <consortium name="The Broad Institute Genome Sequencing Center for Infectious Disease"/>
            <person name="Wu L."/>
            <person name="Ma J."/>
        </authorList>
    </citation>
    <scope>NUCLEOTIDE SEQUENCE [LARGE SCALE GENOMIC DNA]</scope>
    <source>
        <strain evidence="4">KCTC 22814</strain>
    </source>
</reference>
<dbReference type="InterPro" id="IPR022273">
    <property type="entry name" value="PRTRC_protein-E"/>
</dbReference>
<feature type="region of interest" description="Disordered" evidence="1">
    <location>
        <begin position="97"/>
        <end position="122"/>
    </location>
</feature>
<evidence type="ECO:0000313" key="4">
    <source>
        <dbReference type="Proteomes" id="UP001597525"/>
    </source>
</evidence>